<dbReference type="Proteomes" id="UP000001514">
    <property type="component" value="Unassembled WGS sequence"/>
</dbReference>
<proteinExistence type="predicted"/>
<evidence type="ECO:0000313" key="2">
    <source>
        <dbReference type="Proteomes" id="UP000001514"/>
    </source>
</evidence>
<gene>
    <name evidence="1" type="ORF">SELMODRAFT_413847</name>
</gene>
<dbReference type="AlphaFoldDB" id="D8RQE4"/>
<organism evidence="2">
    <name type="scientific">Selaginella moellendorffii</name>
    <name type="common">Spikemoss</name>
    <dbReference type="NCBI Taxonomy" id="88036"/>
    <lineage>
        <taxon>Eukaryota</taxon>
        <taxon>Viridiplantae</taxon>
        <taxon>Streptophyta</taxon>
        <taxon>Embryophyta</taxon>
        <taxon>Tracheophyta</taxon>
        <taxon>Lycopodiopsida</taxon>
        <taxon>Selaginellales</taxon>
        <taxon>Selaginellaceae</taxon>
        <taxon>Selaginella</taxon>
    </lineage>
</organism>
<dbReference type="EMBL" id="GL377586">
    <property type="protein sequence ID" value="EFJ25640.1"/>
    <property type="molecule type" value="Genomic_DNA"/>
</dbReference>
<protein>
    <recommendedName>
        <fullName evidence="3">ATPase domain-containing protein</fullName>
    </recommendedName>
</protein>
<dbReference type="STRING" id="88036.D8RQE4"/>
<sequence>MGACQSVTSAELGQSIRSVAGAVQSSYGFFNRKEELERLVRILDAEPLQINVLLGPKDAGKSLLLTHLRELWKSSAGRSALAPLVIIDMRINDCSSPDAMAALLRTELGGWQKQVRDLLGRLSSSTRLTSSPSGKAVYDKELDDLLGFMEGMTKQTGRAHVVMASSDEFFRSWLRRKFADGKFKTIGLGLFCEDEAKQFFSEHVAPTLGLKLPQDWEATVWPSIFEAAGGSPYQLKTLALNASLDNDEDATNLVAQAQDLIDVARVNLEMTMGLGEGWTPAELTGIFKAIVEGGGAAAYRTVVAEVFGGQIHHGNRVVHQQLVRSNIIHVRLLTKATKYRDVPAQHTATGEYLMATSPAAYAAMKLCCDVLT</sequence>
<dbReference type="PANTHER" id="PTHR37096">
    <property type="entry name" value="YALI0E33429P"/>
    <property type="match status" value="1"/>
</dbReference>
<dbReference type="PANTHER" id="PTHR37096:SF1">
    <property type="entry name" value="AAA+ ATPASE DOMAIN-CONTAINING PROTEIN"/>
    <property type="match status" value="1"/>
</dbReference>
<name>D8RQE4_SELML</name>
<dbReference type="InParanoid" id="D8RQE4"/>
<evidence type="ECO:0008006" key="3">
    <source>
        <dbReference type="Google" id="ProtNLM"/>
    </source>
</evidence>
<dbReference type="Gramene" id="EFJ25640">
    <property type="protein sequence ID" value="EFJ25640"/>
    <property type="gene ID" value="SELMODRAFT_413847"/>
</dbReference>
<accession>D8RQE4</accession>
<dbReference type="KEGG" id="smo:SELMODRAFT_413847"/>
<dbReference type="Gene3D" id="3.40.50.300">
    <property type="entry name" value="P-loop containing nucleotide triphosphate hydrolases"/>
    <property type="match status" value="1"/>
</dbReference>
<reference evidence="1 2" key="1">
    <citation type="journal article" date="2011" name="Science">
        <title>The Selaginella genome identifies genetic changes associated with the evolution of vascular plants.</title>
        <authorList>
            <person name="Banks J.A."/>
            <person name="Nishiyama T."/>
            <person name="Hasebe M."/>
            <person name="Bowman J.L."/>
            <person name="Gribskov M."/>
            <person name="dePamphilis C."/>
            <person name="Albert V.A."/>
            <person name="Aono N."/>
            <person name="Aoyama T."/>
            <person name="Ambrose B.A."/>
            <person name="Ashton N.W."/>
            <person name="Axtell M.J."/>
            <person name="Barker E."/>
            <person name="Barker M.S."/>
            <person name="Bennetzen J.L."/>
            <person name="Bonawitz N.D."/>
            <person name="Chapple C."/>
            <person name="Cheng C."/>
            <person name="Correa L.G."/>
            <person name="Dacre M."/>
            <person name="DeBarry J."/>
            <person name="Dreyer I."/>
            <person name="Elias M."/>
            <person name="Engstrom E.M."/>
            <person name="Estelle M."/>
            <person name="Feng L."/>
            <person name="Finet C."/>
            <person name="Floyd S.K."/>
            <person name="Frommer W.B."/>
            <person name="Fujita T."/>
            <person name="Gramzow L."/>
            <person name="Gutensohn M."/>
            <person name="Harholt J."/>
            <person name="Hattori M."/>
            <person name="Heyl A."/>
            <person name="Hirai T."/>
            <person name="Hiwatashi Y."/>
            <person name="Ishikawa M."/>
            <person name="Iwata M."/>
            <person name="Karol K.G."/>
            <person name="Koehler B."/>
            <person name="Kolukisaoglu U."/>
            <person name="Kubo M."/>
            <person name="Kurata T."/>
            <person name="Lalonde S."/>
            <person name="Li K."/>
            <person name="Li Y."/>
            <person name="Litt A."/>
            <person name="Lyons E."/>
            <person name="Manning G."/>
            <person name="Maruyama T."/>
            <person name="Michael T.P."/>
            <person name="Mikami K."/>
            <person name="Miyazaki S."/>
            <person name="Morinaga S."/>
            <person name="Murata T."/>
            <person name="Mueller-Roeber B."/>
            <person name="Nelson D.R."/>
            <person name="Obara M."/>
            <person name="Oguri Y."/>
            <person name="Olmstead R.G."/>
            <person name="Onodera N."/>
            <person name="Petersen B.L."/>
            <person name="Pils B."/>
            <person name="Prigge M."/>
            <person name="Rensing S.A."/>
            <person name="Riano-Pachon D.M."/>
            <person name="Roberts A.W."/>
            <person name="Sato Y."/>
            <person name="Scheller H.V."/>
            <person name="Schulz B."/>
            <person name="Schulz C."/>
            <person name="Shakirov E.V."/>
            <person name="Shibagaki N."/>
            <person name="Shinohara N."/>
            <person name="Shippen D.E."/>
            <person name="Soerensen I."/>
            <person name="Sotooka R."/>
            <person name="Sugimoto N."/>
            <person name="Sugita M."/>
            <person name="Sumikawa N."/>
            <person name="Tanurdzic M."/>
            <person name="Theissen G."/>
            <person name="Ulvskov P."/>
            <person name="Wakazuki S."/>
            <person name="Weng J.K."/>
            <person name="Willats W.W."/>
            <person name="Wipf D."/>
            <person name="Wolf P.G."/>
            <person name="Yang L."/>
            <person name="Zimmer A.D."/>
            <person name="Zhu Q."/>
            <person name="Mitros T."/>
            <person name="Hellsten U."/>
            <person name="Loque D."/>
            <person name="Otillar R."/>
            <person name="Salamov A."/>
            <person name="Schmutz J."/>
            <person name="Shapiro H."/>
            <person name="Lindquist E."/>
            <person name="Lucas S."/>
            <person name="Rokhsar D."/>
            <person name="Grigoriev I.V."/>
        </authorList>
    </citation>
    <scope>NUCLEOTIDE SEQUENCE [LARGE SCALE GENOMIC DNA]</scope>
</reference>
<dbReference type="InterPro" id="IPR027417">
    <property type="entry name" value="P-loop_NTPase"/>
</dbReference>
<keyword evidence="2" id="KW-1185">Reference proteome</keyword>
<evidence type="ECO:0000313" key="1">
    <source>
        <dbReference type="EMBL" id="EFJ25640.1"/>
    </source>
</evidence>
<dbReference type="InterPro" id="IPR051667">
    <property type="entry name" value="Archaeal_ATPase_domain"/>
</dbReference>
<dbReference type="SUPFAM" id="SSF52540">
    <property type="entry name" value="P-loop containing nucleoside triphosphate hydrolases"/>
    <property type="match status" value="1"/>
</dbReference>
<dbReference type="HOGENOM" id="CLU_056787_0_0_1"/>